<dbReference type="InterPro" id="IPR044066">
    <property type="entry name" value="TRIAD_supradom"/>
</dbReference>
<keyword evidence="1" id="KW-0808">Transferase</keyword>
<proteinExistence type="predicted"/>
<dbReference type="Ensembl" id="ENSSGRT00000109936.1">
    <property type="protein sequence ID" value="ENSSGRP00000103403.1"/>
    <property type="gene ID" value="ENSSGRG00000051327.1"/>
</dbReference>
<evidence type="ECO:0000256" key="2">
    <source>
        <dbReference type="ARBA" id="ARBA00022723"/>
    </source>
</evidence>
<name>A0A672SMS2_SINGR</name>
<dbReference type="SUPFAM" id="SSF57850">
    <property type="entry name" value="RING/U-box"/>
    <property type="match status" value="2"/>
</dbReference>
<keyword evidence="6" id="KW-0862">Zinc</keyword>
<dbReference type="GO" id="GO:0008270">
    <property type="term" value="F:zinc ion binding"/>
    <property type="evidence" value="ECO:0007669"/>
    <property type="project" value="UniProtKB-KW"/>
</dbReference>
<dbReference type="SMART" id="SM00647">
    <property type="entry name" value="IBR"/>
    <property type="match status" value="2"/>
</dbReference>
<reference evidence="8" key="1">
    <citation type="submission" date="2025-08" db="UniProtKB">
        <authorList>
            <consortium name="Ensembl"/>
        </authorList>
    </citation>
    <scope>IDENTIFICATION</scope>
</reference>
<sequence>MIIVSNAFNEVCVHLSDEYDNDPGVLRVELSCGHVADPMTLTDCCKAQLLNGQVELKCPICTKVWPYGEVRTLLTHKEQLYFKDTLRENAAKKMIDIKGCPGCGSFVERKDSANLCVQCPFCTVKIGKKYEFCWQCGGNWKGPRPRTDKCDNLGCSNSDLKMLRDCKMITLPHSKDQIIQCPSIRACPDCGMLIEHTLEGCKMMACFNCKRSFCFVCLKSSDCCKSGAAPRQTSIS</sequence>
<evidence type="ECO:0000256" key="1">
    <source>
        <dbReference type="ARBA" id="ARBA00022679"/>
    </source>
</evidence>
<evidence type="ECO:0000256" key="6">
    <source>
        <dbReference type="ARBA" id="ARBA00022833"/>
    </source>
</evidence>
<keyword evidence="4" id="KW-0863">Zinc-finger</keyword>
<evidence type="ECO:0000313" key="8">
    <source>
        <dbReference type="Ensembl" id="ENSSGRP00000103403.1"/>
    </source>
</evidence>
<reference evidence="8" key="2">
    <citation type="submission" date="2025-09" db="UniProtKB">
        <authorList>
            <consortium name="Ensembl"/>
        </authorList>
    </citation>
    <scope>IDENTIFICATION</scope>
</reference>
<dbReference type="InterPro" id="IPR002867">
    <property type="entry name" value="IBR_dom"/>
</dbReference>
<dbReference type="Proteomes" id="UP000472262">
    <property type="component" value="Unassembled WGS sequence"/>
</dbReference>
<dbReference type="InParanoid" id="A0A672SMS2"/>
<keyword evidence="9" id="KW-1185">Reference proteome</keyword>
<organism evidence="8 9">
    <name type="scientific">Sinocyclocheilus grahami</name>
    <name type="common">Dianchi golden-line fish</name>
    <name type="synonym">Barbus grahami</name>
    <dbReference type="NCBI Taxonomy" id="75366"/>
    <lineage>
        <taxon>Eukaryota</taxon>
        <taxon>Metazoa</taxon>
        <taxon>Chordata</taxon>
        <taxon>Craniata</taxon>
        <taxon>Vertebrata</taxon>
        <taxon>Euteleostomi</taxon>
        <taxon>Actinopterygii</taxon>
        <taxon>Neopterygii</taxon>
        <taxon>Teleostei</taxon>
        <taxon>Ostariophysi</taxon>
        <taxon>Cypriniformes</taxon>
        <taxon>Cyprinidae</taxon>
        <taxon>Cyprininae</taxon>
        <taxon>Sinocyclocheilus</taxon>
    </lineage>
</organism>
<dbReference type="PROSITE" id="PS51873">
    <property type="entry name" value="TRIAD"/>
    <property type="match status" value="1"/>
</dbReference>
<evidence type="ECO:0000256" key="3">
    <source>
        <dbReference type="ARBA" id="ARBA00022737"/>
    </source>
</evidence>
<feature type="domain" description="RING-type" evidence="7">
    <location>
        <begin position="11"/>
        <end position="235"/>
    </location>
</feature>
<evidence type="ECO:0000313" key="9">
    <source>
        <dbReference type="Proteomes" id="UP000472262"/>
    </source>
</evidence>
<dbReference type="Gene3D" id="1.20.120.1750">
    <property type="match status" value="2"/>
</dbReference>
<protein>
    <recommendedName>
        <fullName evidence="7">RING-type domain-containing protein</fullName>
    </recommendedName>
</protein>
<keyword evidence="3" id="KW-0677">Repeat</keyword>
<accession>A0A672SMS2</accession>
<evidence type="ECO:0000259" key="7">
    <source>
        <dbReference type="PROSITE" id="PS51873"/>
    </source>
</evidence>
<dbReference type="Pfam" id="PF01485">
    <property type="entry name" value="IBR"/>
    <property type="match status" value="1"/>
</dbReference>
<dbReference type="GO" id="GO:0016740">
    <property type="term" value="F:transferase activity"/>
    <property type="evidence" value="ECO:0007669"/>
    <property type="project" value="UniProtKB-KW"/>
</dbReference>
<keyword evidence="2" id="KW-0479">Metal-binding</keyword>
<keyword evidence="5" id="KW-0833">Ubl conjugation pathway</keyword>
<dbReference type="AlphaFoldDB" id="A0A672SMS2"/>
<evidence type="ECO:0000256" key="5">
    <source>
        <dbReference type="ARBA" id="ARBA00022786"/>
    </source>
</evidence>
<dbReference type="OMA" id="CENDGCQ"/>
<evidence type="ECO:0000256" key="4">
    <source>
        <dbReference type="ARBA" id="ARBA00022771"/>
    </source>
</evidence>